<feature type="domain" description="RRM" evidence="4">
    <location>
        <begin position="303"/>
        <end position="379"/>
    </location>
</feature>
<dbReference type="PANTHER" id="PTHR23236:SF11">
    <property type="entry name" value="EUKARYOTIC TRANSLATION INITIATION FACTOR 4H"/>
    <property type="match status" value="1"/>
</dbReference>
<accession>A0A9D4Y7K2</accession>
<evidence type="ECO:0000313" key="6">
    <source>
        <dbReference type="Proteomes" id="UP001058974"/>
    </source>
</evidence>
<evidence type="ECO:0000256" key="1">
    <source>
        <dbReference type="ARBA" id="ARBA00022884"/>
    </source>
</evidence>
<evidence type="ECO:0000259" key="4">
    <source>
        <dbReference type="PROSITE" id="PS50102"/>
    </source>
</evidence>
<feature type="compositionally biased region" description="Basic and acidic residues" evidence="3">
    <location>
        <begin position="154"/>
        <end position="166"/>
    </location>
</feature>
<dbReference type="InterPro" id="IPR035979">
    <property type="entry name" value="RBD_domain_sf"/>
</dbReference>
<dbReference type="Pfam" id="PF00076">
    <property type="entry name" value="RRM_1"/>
    <property type="match status" value="4"/>
</dbReference>
<gene>
    <name evidence="5" type="ORF">KIW84_021339</name>
</gene>
<proteinExistence type="predicted"/>
<dbReference type="EMBL" id="JAMSHJ010000002">
    <property type="protein sequence ID" value="KAI5434458.1"/>
    <property type="molecule type" value="Genomic_DNA"/>
</dbReference>
<dbReference type="AlphaFoldDB" id="A0A9D4Y7K2"/>
<feature type="domain" description="RRM" evidence="4">
    <location>
        <begin position="456"/>
        <end position="522"/>
    </location>
</feature>
<feature type="region of interest" description="Disordered" evidence="3">
    <location>
        <begin position="122"/>
        <end position="170"/>
    </location>
</feature>
<dbReference type="GO" id="GO:0005730">
    <property type="term" value="C:nucleolus"/>
    <property type="evidence" value="ECO:0007669"/>
    <property type="project" value="TreeGrafter"/>
</dbReference>
<evidence type="ECO:0000256" key="2">
    <source>
        <dbReference type="PROSITE-ProRule" id="PRU00176"/>
    </source>
</evidence>
<keyword evidence="1 2" id="KW-0694">RNA-binding</keyword>
<dbReference type="Gramene" id="Psat02G0133900-T1">
    <property type="protein sequence ID" value="KAI5434458.1"/>
    <property type="gene ID" value="KIW84_021339"/>
</dbReference>
<comment type="caution">
    <text evidence="5">The sequence shown here is derived from an EMBL/GenBank/DDBJ whole genome shotgun (WGS) entry which is preliminary data.</text>
</comment>
<evidence type="ECO:0000313" key="5">
    <source>
        <dbReference type="EMBL" id="KAI5434458.1"/>
    </source>
</evidence>
<protein>
    <recommendedName>
        <fullName evidence="4">RRM domain-containing protein</fullName>
    </recommendedName>
</protein>
<organism evidence="5 6">
    <name type="scientific">Pisum sativum</name>
    <name type="common">Garden pea</name>
    <name type="synonym">Lathyrus oleraceus</name>
    <dbReference type="NCBI Taxonomy" id="3888"/>
    <lineage>
        <taxon>Eukaryota</taxon>
        <taxon>Viridiplantae</taxon>
        <taxon>Streptophyta</taxon>
        <taxon>Embryophyta</taxon>
        <taxon>Tracheophyta</taxon>
        <taxon>Spermatophyta</taxon>
        <taxon>Magnoliopsida</taxon>
        <taxon>eudicotyledons</taxon>
        <taxon>Gunneridae</taxon>
        <taxon>Pentapetalae</taxon>
        <taxon>rosids</taxon>
        <taxon>fabids</taxon>
        <taxon>Fabales</taxon>
        <taxon>Fabaceae</taxon>
        <taxon>Papilionoideae</taxon>
        <taxon>50 kb inversion clade</taxon>
        <taxon>NPAAA clade</taxon>
        <taxon>Hologalegina</taxon>
        <taxon>IRL clade</taxon>
        <taxon>Fabeae</taxon>
        <taxon>Lathyrus</taxon>
    </lineage>
</organism>
<dbReference type="PANTHER" id="PTHR23236">
    <property type="entry name" value="EUKARYOTIC TRANSLATION INITIATION FACTOR 4B/4H"/>
    <property type="match status" value="1"/>
</dbReference>
<evidence type="ECO:0000256" key="3">
    <source>
        <dbReference type="SAM" id="MobiDB-lite"/>
    </source>
</evidence>
<reference evidence="5 6" key="1">
    <citation type="journal article" date="2022" name="Nat. Genet.">
        <title>Improved pea reference genome and pan-genome highlight genomic features and evolutionary characteristics.</title>
        <authorList>
            <person name="Yang T."/>
            <person name="Liu R."/>
            <person name="Luo Y."/>
            <person name="Hu S."/>
            <person name="Wang D."/>
            <person name="Wang C."/>
            <person name="Pandey M.K."/>
            <person name="Ge S."/>
            <person name="Xu Q."/>
            <person name="Li N."/>
            <person name="Li G."/>
            <person name="Huang Y."/>
            <person name="Saxena R.K."/>
            <person name="Ji Y."/>
            <person name="Li M."/>
            <person name="Yan X."/>
            <person name="He Y."/>
            <person name="Liu Y."/>
            <person name="Wang X."/>
            <person name="Xiang C."/>
            <person name="Varshney R.K."/>
            <person name="Ding H."/>
            <person name="Gao S."/>
            <person name="Zong X."/>
        </authorList>
    </citation>
    <scope>NUCLEOTIDE SEQUENCE [LARGE SCALE GENOMIC DNA]</scope>
    <source>
        <strain evidence="5 6">cv. Zhongwan 6</strain>
    </source>
</reference>
<dbReference type="Proteomes" id="UP001058974">
    <property type="component" value="Chromosome 2"/>
</dbReference>
<dbReference type="SMART" id="SM00360">
    <property type="entry name" value="RRM"/>
    <property type="match status" value="4"/>
</dbReference>
<dbReference type="InterPro" id="IPR012677">
    <property type="entry name" value="Nucleotide-bd_a/b_plait_sf"/>
</dbReference>
<dbReference type="SUPFAM" id="SSF54928">
    <property type="entry name" value="RNA-binding domain, RBD"/>
    <property type="match status" value="4"/>
</dbReference>
<keyword evidence="6" id="KW-1185">Reference proteome</keyword>
<dbReference type="GO" id="GO:0003723">
    <property type="term" value="F:RNA binding"/>
    <property type="evidence" value="ECO:0007669"/>
    <property type="project" value="UniProtKB-UniRule"/>
</dbReference>
<dbReference type="Gene3D" id="3.30.70.330">
    <property type="match status" value="4"/>
</dbReference>
<dbReference type="InterPro" id="IPR000504">
    <property type="entry name" value="RRM_dom"/>
</dbReference>
<sequence>YRRKNAPSRALARAVVLAHNHKTLTPTAIISPKTLFFPPIPRIQAGMANESEPVACEDAVPPQRIGNKREYEDDDQKEVITKKKKTGEVFEILEDKDETDSDCYEHDKKLKAKIESDTSHGSLELFDDGVSDPNSNEDNPKDLESPEGNEEEVEGKVSKTPQERHGTPVTLNEKYDALKTICVRNLSYSVERADMEDIFKGCGEVVDIQFITDCEGRFRGFGFVKFGTVEAAEKALKLHNTELLNRHIKVDIARDKSEHPPYRSSFHTGGNLHSHTVKGFDASLVENKPKSPVTPNETKGTSKTVYVGNLSYTVERADMEKLFKDYGEIVDVRLHTDCQGKFIGHAHVQFATEEAAQKALALNKKEFFNRPMVVNLALERRKYSPNRSSWAWSSSFNKDERFQSQSLPVKCLDTSLAEGKLSCAKEVKDVEMFDAASTENKPETPATQKEKNAASKTVCVRNLSFDVERAEIESIFKDCGVVVDVRLHVDVDFATGEATEKALELDYTRLTNHPVKVGIAPGEGERFPNRSLSTQFQKCESFQPLTVFVSGFNTSLAEEKIKASLHNHFKSCGEIARISLPRNRDSGAIRYAHLDFKDIDGYKKALQLNQTVIGGYWVSVVKAEPKHRRDNQDIGGGRSGYHVSGWDGSNYRRDNQGIGGGRGGYHVGGRDGPNYRRDNHSIGGGAGGYHVGGRNGANYRRNQGMGAGRGGYHVGGRGGGDYGGRASWGRSYGVEKHWTANSEH</sequence>
<feature type="non-terminal residue" evidence="5">
    <location>
        <position position="1"/>
    </location>
</feature>
<dbReference type="PROSITE" id="PS50102">
    <property type="entry name" value="RRM"/>
    <property type="match status" value="4"/>
</dbReference>
<feature type="domain" description="RRM" evidence="4">
    <location>
        <begin position="179"/>
        <end position="255"/>
    </location>
</feature>
<name>A0A9D4Y7K2_PEA</name>
<feature type="domain" description="RRM" evidence="4">
    <location>
        <begin position="545"/>
        <end position="625"/>
    </location>
</feature>